<dbReference type="InterPro" id="IPR036875">
    <property type="entry name" value="Znf_CCHC_sf"/>
</dbReference>
<gene>
    <name evidence="2" type="ORF">KP509_01G028000</name>
</gene>
<name>A0A8T2VN96_CERRI</name>
<dbReference type="GO" id="GO:0003676">
    <property type="term" value="F:nucleic acid binding"/>
    <property type="evidence" value="ECO:0007669"/>
    <property type="project" value="InterPro"/>
</dbReference>
<evidence type="ECO:0008006" key="4">
    <source>
        <dbReference type="Google" id="ProtNLM"/>
    </source>
</evidence>
<dbReference type="SUPFAM" id="SSF57756">
    <property type="entry name" value="Retrovirus zinc finger-like domains"/>
    <property type="match status" value="1"/>
</dbReference>
<comment type="caution">
    <text evidence="2">The sequence shown here is derived from an EMBL/GenBank/DDBJ whole genome shotgun (WGS) entry which is preliminary data.</text>
</comment>
<dbReference type="GO" id="GO:0008270">
    <property type="term" value="F:zinc ion binding"/>
    <property type="evidence" value="ECO:0007669"/>
    <property type="project" value="InterPro"/>
</dbReference>
<sequence>MQLVPAFENSWRNLMDDVLLSSMELKQSVQVMLLLAALPSSWRPFITTQSSVVGLTLDSLISRVLQEDTLRTSTTSASSSIAFTTQRYQHPFTRFNCTRFNCSGERTNTTSSSRNSNQSTSAICDYCGHPGHVERGCRTKKRGSHHFQQTHHAQSTSL</sequence>
<accession>A0A8T2VN96</accession>
<evidence type="ECO:0000256" key="1">
    <source>
        <dbReference type="SAM" id="MobiDB-lite"/>
    </source>
</evidence>
<dbReference type="AlphaFoldDB" id="A0A8T2VN96"/>
<dbReference type="EMBL" id="CM035406">
    <property type="protein sequence ID" value="KAH7445909.1"/>
    <property type="molecule type" value="Genomic_DNA"/>
</dbReference>
<organism evidence="2 3">
    <name type="scientific">Ceratopteris richardii</name>
    <name type="common">Triangle waterfern</name>
    <dbReference type="NCBI Taxonomy" id="49495"/>
    <lineage>
        <taxon>Eukaryota</taxon>
        <taxon>Viridiplantae</taxon>
        <taxon>Streptophyta</taxon>
        <taxon>Embryophyta</taxon>
        <taxon>Tracheophyta</taxon>
        <taxon>Polypodiopsida</taxon>
        <taxon>Polypodiidae</taxon>
        <taxon>Polypodiales</taxon>
        <taxon>Pteridineae</taxon>
        <taxon>Pteridaceae</taxon>
        <taxon>Parkerioideae</taxon>
        <taxon>Ceratopteris</taxon>
    </lineage>
</organism>
<protein>
    <recommendedName>
        <fullName evidence="4">CCHC-type domain-containing protein</fullName>
    </recommendedName>
</protein>
<evidence type="ECO:0000313" key="3">
    <source>
        <dbReference type="Proteomes" id="UP000825935"/>
    </source>
</evidence>
<dbReference type="Proteomes" id="UP000825935">
    <property type="component" value="Chromosome 1"/>
</dbReference>
<dbReference type="OrthoDB" id="10444199at2759"/>
<feature type="compositionally biased region" description="Basic residues" evidence="1">
    <location>
        <begin position="138"/>
        <end position="149"/>
    </location>
</feature>
<proteinExistence type="predicted"/>
<keyword evidence="3" id="KW-1185">Reference proteome</keyword>
<evidence type="ECO:0000313" key="2">
    <source>
        <dbReference type="EMBL" id="KAH7445909.1"/>
    </source>
</evidence>
<feature type="region of interest" description="Disordered" evidence="1">
    <location>
        <begin position="137"/>
        <end position="158"/>
    </location>
</feature>
<reference evidence="2" key="1">
    <citation type="submission" date="2021-08" db="EMBL/GenBank/DDBJ databases">
        <title>WGS assembly of Ceratopteris richardii.</title>
        <authorList>
            <person name="Marchant D.B."/>
            <person name="Chen G."/>
            <person name="Jenkins J."/>
            <person name="Shu S."/>
            <person name="Leebens-Mack J."/>
            <person name="Grimwood J."/>
            <person name="Schmutz J."/>
            <person name="Soltis P."/>
            <person name="Soltis D."/>
            <person name="Chen Z.-H."/>
        </authorList>
    </citation>
    <scope>NUCLEOTIDE SEQUENCE</scope>
    <source>
        <strain evidence="2">Whitten #5841</strain>
        <tissue evidence="2">Leaf</tissue>
    </source>
</reference>